<organism evidence="3 4">
    <name type="scientific">Aeromicrobium wangtongii</name>
    <dbReference type="NCBI Taxonomy" id="2969247"/>
    <lineage>
        <taxon>Bacteria</taxon>
        <taxon>Bacillati</taxon>
        <taxon>Actinomycetota</taxon>
        <taxon>Actinomycetes</taxon>
        <taxon>Propionibacteriales</taxon>
        <taxon>Nocardioidaceae</taxon>
        <taxon>Aeromicrobium</taxon>
    </lineage>
</organism>
<feature type="chain" id="PRO_5047233610" description="Carboxypeptidase regulatory-like domain-containing protein" evidence="2">
    <location>
        <begin position="24"/>
        <end position="291"/>
    </location>
</feature>
<reference evidence="3 4" key="1">
    <citation type="submission" date="2022-08" db="EMBL/GenBank/DDBJ databases">
        <title>novel species in genus Aeromicrobium.</title>
        <authorList>
            <person name="Ye L."/>
        </authorList>
    </citation>
    <scope>NUCLEOTIDE SEQUENCE [LARGE SCALE GENOMIC DNA]</scope>
    <source>
        <strain evidence="4">zg-Y1379</strain>
    </source>
</reference>
<dbReference type="EMBL" id="CP102173">
    <property type="protein sequence ID" value="UUP13615.1"/>
    <property type="molecule type" value="Genomic_DNA"/>
</dbReference>
<keyword evidence="4" id="KW-1185">Reference proteome</keyword>
<evidence type="ECO:0000256" key="2">
    <source>
        <dbReference type="SAM" id="SignalP"/>
    </source>
</evidence>
<feature type="signal peptide" evidence="2">
    <location>
        <begin position="1"/>
        <end position="23"/>
    </location>
</feature>
<evidence type="ECO:0008006" key="5">
    <source>
        <dbReference type="Google" id="ProtNLM"/>
    </source>
</evidence>
<feature type="region of interest" description="Disordered" evidence="1">
    <location>
        <begin position="29"/>
        <end position="55"/>
    </location>
</feature>
<sequence>MRKTLVLLIASVVVLGLVSPAEAAKKSGKKSFSVSLSPKPTGTQKKYNDTSLDLSSRHAPVNTRTTIRGKVKGGKVKGKKVAIYVTNMNTQARKRTFLGSAKIGKGGYFTKRFAPSKGHAGRYKIQIVKKAGSGRRAKTKTFYIRVYEWVSLSRFYDAAASTPGLARADKEPVGSRTNERWSVSYALPGASTAVFNPAGYGCVRFNLKLGVSTASRVDAAAYTVAQPGRLLMAGTKTRGGGFDEPSRATSERIDPNLPLTVSNVGDPGSRLILGLPKMACLRPYKVAPAPR</sequence>
<dbReference type="Proteomes" id="UP001316184">
    <property type="component" value="Chromosome"/>
</dbReference>
<gene>
    <name evidence="3" type="ORF">NQV15_17470</name>
</gene>
<feature type="compositionally biased region" description="Polar residues" evidence="1">
    <location>
        <begin position="30"/>
        <end position="54"/>
    </location>
</feature>
<accession>A0ABY5M9E4</accession>
<dbReference type="RefSeq" id="WP_232403751.1">
    <property type="nucleotide sequence ID" value="NZ_CP102173.1"/>
</dbReference>
<evidence type="ECO:0000313" key="4">
    <source>
        <dbReference type="Proteomes" id="UP001316184"/>
    </source>
</evidence>
<evidence type="ECO:0000313" key="3">
    <source>
        <dbReference type="EMBL" id="UUP13615.1"/>
    </source>
</evidence>
<protein>
    <recommendedName>
        <fullName evidence="5">Carboxypeptidase regulatory-like domain-containing protein</fullName>
    </recommendedName>
</protein>
<name>A0ABY5M9E4_9ACTN</name>
<keyword evidence="2" id="KW-0732">Signal</keyword>
<evidence type="ECO:0000256" key="1">
    <source>
        <dbReference type="SAM" id="MobiDB-lite"/>
    </source>
</evidence>
<proteinExistence type="predicted"/>